<evidence type="ECO:0000313" key="3">
    <source>
        <dbReference type="EMBL" id="MBB5116187.1"/>
    </source>
</evidence>
<dbReference type="InterPro" id="IPR002104">
    <property type="entry name" value="Integrase_catalytic"/>
</dbReference>
<dbReference type="PANTHER" id="PTHR30349">
    <property type="entry name" value="PHAGE INTEGRASE-RELATED"/>
    <property type="match status" value="1"/>
</dbReference>
<dbReference type="PROSITE" id="PS51898">
    <property type="entry name" value="TYR_RECOMBINASE"/>
    <property type="match status" value="1"/>
</dbReference>
<protein>
    <submittedName>
        <fullName evidence="3">Integrase</fullName>
    </submittedName>
</protein>
<dbReference type="Gene3D" id="1.10.443.10">
    <property type="entry name" value="Intergrase catalytic core"/>
    <property type="match status" value="1"/>
</dbReference>
<keyword evidence="4" id="KW-1185">Reference proteome</keyword>
<reference evidence="3 4" key="1">
    <citation type="submission" date="2020-08" db="EMBL/GenBank/DDBJ databases">
        <title>Sequencing the genomes of 1000 actinobacteria strains.</title>
        <authorList>
            <person name="Klenk H.-P."/>
        </authorList>
    </citation>
    <scope>NUCLEOTIDE SEQUENCE [LARGE SCALE GENOMIC DNA]</scope>
    <source>
        <strain evidence="3 4">DSM 43036</strain>
    </source>
</reference>
<dbReference type="EMBL" id="JACHJC010000001">
    <property type="protein sequence ID" value="MBB5116187.1"/>
    <property type="molecule type" value="Genomic_DNA"/>
</dbReference>
<comment type="caution">
    <text evidence="3">The sequence shown here is derived from an EMBL/GenBank/DDBJ whole genome shotgun (WGS) entry which is preliminary data.</text>
</comment>
<dbReference type="PANTHER" id="PTHR30349:SF64">
    <property type="entry name" value="PROPHAGE INTEGRASE INTD-RELATED"/>
    <property type="match status" value="1"/>
</dbReference>
<gene>
    <name evidence="3" type="ORF">FHU28_006026</name>
</gene>
<feature type="domain" description="Tyr recombinase" evidence="2">
    <location>
        <begin position="1"/>
        <end position="153"/>
    </location>
</feature>
<dbReference type="Proteomes" id="UP000618986">
    <property type="component" value="Unassembled WGS sequence"/>
</dbReference>
<evidence type="ECO:0000259" key="2">
    <source>
        <dbReference type="PROSITE" id="PS51898"/>
    </source>
</evidence>
<accession>A0ABR6MLJ1</accession>
<dbReference type="RefSeq" id="WP_260413209.1">
    <property type="nucleotide sequence ID" value="NZ_JACHJC010000001.1"/>
</dbReference>
<proteinExistence type="predicted"/>
<dbReference type="Pfam" id="PF00589">
    <property type="entry name" value="Phage_integrase"/>
    <property type="match status" value="1"/>
</dbReference>
<evidence type="ECO:0000313" key="4">
    <source>
        <dbReference type="Proteomes" id="UP000618986"/>
    </source>
</evidence>
<dbReference type="SUPFAM" id="SSF56349">
    <property type="entry name" value="DNA breaking-rejoining enzymes"/>
    <property type="match status" value="1"/>
</dbReference>
<dbReference type="GeneID" id="300296543"/>
<organism evidence="3 4">
    <name type="scientific">Micromonospora echinospora</name>
    <name type="common">Micromonospora purpurea</name>
    <dbReference type="NCBI Taxonomy" id="1877"/>
    <lineage>
        <taxon>Bacteria</taxon>
        <taxon>Bacillati</taxon>
        <taxon>Actinomycetota</taxon>
        <taxon>Actinomycetes</taxon>
        <taxon>Micromonosporales</taxon>
        <taxon>Micromonosporaceae</taxon>
        <taxon>Micromonospora</taxon>
    </lineage>
</organism>
<dbReference type="CDD" id="cd01189">
    <property type="entry name" value="INT_ICEBs1_C_like"/>
    <property type="match status" value="1"/>
</dbReference>
<name>A0ABR6MLJ1_MICEC</name>
<evidence type="ECO:0000256" key="1">
    <source>
        <dbReference type="ARBA" id="ARBA00023172"/>
    </source>
</evidence>
<sequence length="170" mass="18892">MLALRVQDVDFAARLVRIEWQFAPQSKVRTVPKTPRSRRIVPLPQVVADALRAHMAQFPPADDGTLFTTRFAGPYRHDYYGTLIFGAAVRKAGLRESITTHDLRHHYASVLLMQGESVITVAERLGHENATLVLSTYGHLMPDSEERTRRAVDEAWGCAPGVPQGEASTS</sequence>
<keyword evidence="1" id="KW-0233">DNA recombination</keyword>
<dbReference type="InterPro" id="IPR013762">
    <property type="entry name" value="Integrase-like_cat_sf"/>
</dbReference>
<dbReference type="InterPro" id="IPR050090">
    <property type="entry name" value="Tyrosine_recombinase_XerCD"/>
</dbReference>
<dbReference type="InterPro" id="IPR011010">
    <property type="entry name" value="DNA_brk_join_enz"/>
</dbReference>